<dbReference type="AlphaFoldDB" id="F6B8G7"/>
<accession>F6B8G7</accession>
<evidence type="ECO:0000313" key="1">
    <source>
        <dbReference type="EMBL" id="AEF94731.1"/>
    </source>
</evidence>
<sequence>MLRCLAIIITIGVFLTVVSLGVNLSVARFNQTVLPPEPIKPFYIKEQSDRLQIALVGETIEVNKKAIENKLVTYLEIGRQQCTAVKDNPYFIHQVASIFSHARQKWDLWLNSDQVKAVNGWIKEQLDSYQSDSHKS</sequence>
<dbReference type="RefSeq" id="WP_013810429.1">
    <property type="nucleotide sequence ID" value="NC_015565.1"/>
</dbReference>
<organism evidence="1 2">
    <name type="scientific">Desulfotomaculum nigrificans (strain DSM 14880 / VKM B-2319 / CO-1-SRB)</name>
    <name type="common">Desulfotomaculum carboxydivorans</name>
    <dbReference type="NCBI Taxonomy" id="868595"/>
    <lineage>
        <taxon>Bacteria</taxon>
        <taxon>Bacillati</taxon>
        <taxon>Bacillota</taxon>
        <taxon>Clostridia</taxon>
        <taxon>Eubacteriales</taxon>
        <taxon>Desulfotomaculaceae</taxon>
        <taxon>Desulfotomaculum</taxon>
    </lineage>
</organism>
<evidence type="ECO:0000313" key="2">
    <source>
        <dbReference type="Proteomes" id="UP000009226"/>
    </source>
</evidence>
<proteinExistence type="predicted"/>
<dbReference type="KEGG" id="dca:Desca_1887"/>
<keyword evidence="2" id="KW-1185">Reference proteome</keyword>
<name>F6B8G7_DESCC</name>
<dbReference type="HOGENOM" id="CLU_1872076_0_0_9"/>
<reference evidence="1 2" key="1">
    <citation type="submission" date="2011-05" db="EMBL/GenBank/DDBJ databases">
        <title>Complete sequence of Desulfotomaculum carboxydivorans CO-1-SRB.</title>
        <authorList>
            <consortium name="US DOE Joint Genome Institute"/>
            <person name="Lucas S."/>
            <person name="Han J."/>
            <person name="Lapidus A."/>
            <person name="Cheng J.-F."/>
            <person name="Goodwin L."/>
            <person name="Pitluck S."/>
            <person name="Peters L."/>
            <person name="Mikhailova N."/>
            <person name="Lu M."/>
            <person name="Han C."/>
            <person name="Tapia R."/>
            <person name="Land M."/>
            <person name="Hauser L."/>
            <person name="Kyrpides N."/>
            <person name="Ivanova N."/>
            <person name="Pagani I."/>
            <person name="Stams A."/>
            <person name="Plugge C."/>
            <person name="Muyzer G."/>
            <person name="Kuever J."/>
            <person name="Parshina S."/>
            <person name="Ivanova A."/>
            <person name="Nazina T."/>
            <person name="Woyke T."/>
        </authorList>
    </citation>
    <scope>NUCLEOTIDE SEQUENCE [LARGE SCALE GENOMIC DNA]</scope>
    <source>
        <strain evidence="2">DSM 14880 / VKM B-2319 / CO-1-SRB</strain>
    </source>
</reference>
<dbReference type="EMBL" id="CP002736">
    <property type="protein sequence ID" value="AEF94731.1"/>
    <property type="molecule type" value="Genomic_DNA"/>
</dbReference>
<dbReference type="STRING" id="868595.Desca_1887"/>
<protein>
    <submittedName>
        <fullName evidence="1">Uncharacterized protein</fullName>
    </submittedName>
</protein>
<gene>
    <name evidence="1" type="ordered locus">Desca_1887</name>
</gene>
<dbReference type="Proteomes" id="UP000009226">
    <property type="component" value="Chromosome"/>
</dbReference>